<organism evidence="1 2">
    <name type="scientific">Bordetella genomosp. 1</name>
    <dbReference type="NCBI Taxonomy" id="1395607"/>
    <lineage>
        <taxon>Bacteria</taxon>
        <taxon>Pseudomonadati</taxon>
        <taxon>Pseudomonadota</taxon>
        <taxon>Betaproteobacteria</taxon>
        <taxon>Burkholderiales</taxon>
        <taxon>Alcaligenaceae</taxon>
        <taxon>Bordetella</taxon>
    </lineage>
</organism>
<dbReference type="EMBL" id="NEVL01000003">
    <property type="protein sequence ID" value="OZI36306.1"/>
    <property type="molecule type" value="Genomic_DNA"/>
</dbReference>
<protein>
    <recommendedName>
        <fullName evidence="3">Phage regulatory CII family protein</fullName>
    </recommendedName>
</protein>
<reference evidence="1 2" key="1">
    <citation type="submission" date="2017-05" db="EMBL/GenBank/DDBJ databases">
        <title>Complete and WGS of Bordetella genogroups.</title>
        <authorList>
            <person name="Spilker T."/>
            <person name="LiPuma J."/>
        </authorList>
    </citation>
    <scope>NUCLEOTIDE SEQUENCE [LARGE SCALE GENOMIC DNA]</scope>
    <source>
        <strain evidence="1 2">AU17610</strain>
    </source>
</reference>
<evidence type="ECO:0000313" key="1">
    <source>
        <dbReference type="EMBL" id="OZI36306.1"/>
    </source>
</evidence>
<dbReference type="Pfam" id="PF06892">
    <property type="entry name" value="Phage_CP76"/>
    <property type="match status" value="1"/>
</dbReference>
<gene>
    <name evidence="1" type="ORF">CEG14_14945</name>
</gene>
<sequence length="148" mass="15664">MNIITAADLTVHEYKGGSESLGPLVGISAAVLRNKVNPNNTTHHLSLSEADRLMRMTDDHRILAALAHSHGFLLVKAPTTCRGETDMSVLEQVVGFMVASGAYGQEIHKALSDGGVDSAELARIREAGAGVMTAVGQINTRLEGMAEQ</sequence>
<dbReference type="GO" id="GO:0003677">
    <property type="term" value="F:DNA binding"/>
    <property type="evidence" value="ECO:0007669"/>
    <property type="project" value="InterPro"/>
</dbReference>
<evidence type="ECO:0000313" key="2">
    <source>
        <dbReference type="Proteomes" id="UP000217005"/>
    </source>
</evidence>
<proteinExistence type="predicted"/>
<dbReference type="InterPro" id="IPR009679">
    <property type="entry name" value="Phage_186_CII-like"/>
</dbReference>
<dbReference type="AlphaFoldDB" id="A0A261SG02"/>
<dbReference type="RefSeq" id="WP_094827112.1">
    <property type="nucleotide sequence ID" value="NZ_NEVL01000003.1"/>
</dbReference>
<dbReference type="Proteomes" id="UP000217005">
    <property type="component" value="Unassembled WGS sequence"/>
</dbReference>
<dbReference type="OrthoDB" id="6688863at2"/>
<comment type="caution">
    <text evidence="1">The sequence shown here is derived from an EMBL/GenBank/DDBJ whole genome shotgun (WGS) entry which is preliminary data.</text>
</comment>
<evidence type="ECO:0008006" key="3">
    <source>
        <dbReference type="Google" id="ProtNLM"/>
    </source>
</evidence>
<accession>A0A261SG02</accession>
<name>A0A261SG02_9BORD</name>